<dbReference type="InterPro" id="IPR001179">
    <property type="entry name" value="PPIase_FKBP_dom"/>
</dbReference>
<comment type="caution">
    <text evidence="9">The sequence shown here is derived from an EMBL/GenBank/DDBJ whole genome shotgun (WGS) entry which is preliminary data.</text>
</comment>
<dbReference type="PANTHER" id="PTHR47861">
    <property type="entry name" value="FKBP-TYPE PEPTIDYL-PROLYL CIS-TRANS ISOMERASE SLYD"/>
    <property type="match status" value="1"/>
</dbReference>
<dbReference type="InterPro" id="IPR046357">
    <property type="entry name" value="PPIase_dom_sf"/>
</dbReference>
<protein>
    <recommendedName>
        <fullName evidence="6">Peptidyl-prolyl cis-trans isomerase</fullName>
        <ecNumber evidence="6">5.2.1.8</ecNumber>
    </recommendedName>
</protein>
<dbReference type="EC" id="5.2.1.8" evidence="6"/>
<evidence type="ECO:0000313" key="10">
    <source>
        <dbReference type="Proteomes" id="UP001143747"/>
    </source>
</evidence>
<evidence type="ECO:0000256" key="5">
    <source>
        <dbReference type="PROSITE-ProRule" id="PRU00277"/>
    </source>
</evidence>
<dbReference type="Gene3D" id="2.40.10.330">
    <property type="match status" value="1"/>
</dbReference>
<evidence type="ECO:0000256" key="3">
    <source>
        <dbReference type="ARBA" id="ARBA00023110"/>
    </source>
</evidence>
<accession>A0A9Q4KRG6</accession>
<evidence type="ECO:0000259" key="8">
    <source>
        <dbReference type="PROSITE" id="PS50059"/>
    </source>
</evidence>
<comment type="similarity">
    <text evidence="2 6">Belongs to the FKBP-type PPIase family.</text>
</comment>
<dbReference type="Pfam" id="PF22199">
    <property type="entry name" value="FKBP26_IF"/>
    <property type="match status" value="1"/>
</dbReference>
<keyword evidence="4 5" id="KW-0413">Isomerase</keyword>
<dbReference type="Pfam" id="PF00254">
    <property type="entry name" value="FKBP_C"/>
    <property type="match status" value="1"/>
</dbReference>
<dbReference type="InterPro" id="IPR054016">
    <property type="entry name" value="FKBP26_IF"/>
</dbReference>
<keyword evidence="3 5" id="KW-0697">Rotamase</keyword>
<name>A0A9Q4KRG6_9EURY</name>
<reference evidence="9" key="1">
    <citation type="submission" date="2022-01" db="EMBL/GenBank/DDBJ databases">
        <title>Draft genome of Methanogenium marinum DSM 15558.</title>
        <authorList>
            <person name="Chen S.-C."/>
            <person name="You Y.-T."/>
        </authorList>
    </citation>
    <scope>NUCLEOTIDE SEQUENCE</scope>
    <source>
        <strain evidence="9">DSM 15558</strain>
    </source>
</reference>
<dbReference type="Gene3D" id="3.10.50.40">
    <property type="match status" value="1"/>
</dbReference>
<dbReference type="InterPro" id="IPR048261">
    <property type="entry name" value="SlpA/SlyD-like_ins_sf"/>
</dbReference>
<dbReference type="RefSeq" id="WP_274923762.1">
    <property type="nucleotide sequence ID" value="NZ_JAKELO010000002.1"/>
</dbReference>
<gene>
    <name evidence="9" type="ORF">L0665_00440</name>
</gene>
<organism evidence="9 10">
    <name type="scientific">Methanogenium marinum</name>
    <dbReference type="NCBI Taxonomy" id="348610"/>
    <lineage>
        <taxon>Archaea</taxon>
        <taxon>Methanobacteriati</taxon>
        <taxon>Methanobacteriota</taxon>
        <taxon>Stenosarchaea group</taxon>
        <taxon>Methanomicrobia</taxon>
        <taxon>Methanomicrobiales</taxon>
        <taxon>Methanomicrobiaceae</taxon>
        <taxon>Methanogenium</taxon>
    </lineage>
</organism>
<proteinExistence type="inferred from homology"/>
<evidence type="ECO:0000256" key="6">
    <source>
        <dbReference type="RuleBase" id="RU003915"/>
    </source>
</evidence>
<dbReference type="AlphaFoldDB" id="A0A9Q4KRG6"/>
<comment type="catalytic activity">
    <reaction evidence="1 5 6">
        <text>[protein]-peptidylproline (omega=180) = [protein]-peptidylproline (omega=0)</text>
        <dbReference type="Rhea" id="RHEA:16237"/>
        <dbReference type="Rhea" id="RHEA-COMP:10747"/>
        <dbReference type="Rhea" id="RHEA-COMP:10748"/>
        <dbReference type="ChEBI" id="CHEBI:83833"/>
        <dbReference type="ChEBI" id="CHEBI:83834"/>
        <dbReference type="EC" id="5.2.1.8"/>
    </reaction>
</comment>
<evidence type="ECO:0000256" key="2">
    <source>
        <dbReference type="ARBA" id="ARBA00006577"/>
    </source>
</evidence>
<dbReference type="EMBL" id="JAKELO010000002">
    <property type="protein sequence ID" value="MDE4907096.1"/>
    <property type="molecule type" value="Genomic_DNA"/>
</dbReference>
<evidence type="ECO:0000256" key="1">
    <source>
        <dbReference type="ARBA" id="ARBA00000971"/>
    </source>
</evidence>
<evidence type="ECO:0000313" key="9">
    <source>
        <dbReference type="EMBL" id="MDE4907096.1"/>
    </source>
</evidence>
<feature type="region of interest" description="Disordered" evidence="7">
    <location>
        <begin position="223"/>
        <end position="249"/>
    </location>
</feature>
<evidence type="ECO:0000256" key="4">
    <source>
        <dbReference type="ARBA" id="ARBA00023235"/>
    </source>
</evidence>
<keyword evidence="10" id="KW-1185">Reference proteome</keyword>
<dbReference type="SUPFAM" id="SSF54534">
    <property type="entry name" value="FKBP-like"/>
    <property type="match status" value="1"/>
</dbReference>
<dbReference type="Proteomes" id="UP001143747">
    <property type="component" value="Unassembled WGS sequence"/>
</dbReference>
<dbReference type="PROSITE" id="PS50059">
    <property type="entry name" value="FKBP_PPIASE"/>
    <property type="match status" value="1"/>
</dbReference>
<dbReference type="GO" id="GO:0003755">
    <property type="term" value="F:peptidyl-prolyl cis-trans isomerase activity"/>
    <property type="evidence" value="ECO:0007669"/>
    <property type="project" value="UniProtKB-UniRule"/>
</dbReference>
<evidence type="ECO:0000256" key="7">
    <source>
        <dbReference type="SAM" id="MobiDB-lite"/>
    </source>
</evidence>
<sequence>MAVTEGSFIKLRFTGLSDGIVFDTTEEAKAREADIFNEKKEYEPIIVRLGGMHIIPGLDEALVGKEVGEKGTVEIPPEKAYGPRDDSLMKSAPIKNFGEKPQVGMRISSDGQEGVVASVVGKRAVVDFNHVLAGKTLTYEYEIEAIVEDPKDQVQGLINLYSGKDMDLELTDGVLTILLPPGINYDKRWGMARGILIHQVFEFIEGIDEVVLKESYKRPVAPAEIEEIEAADESSESDVISEPEESSEE</sequence>
<dbReference type="Gene3D" id="3.30.70.2210">
    <property type="match status" value="1"/>
</dbReference>
<feature type="domain" description="PPIase FKBP-type" evidence="8">
    <location>
        <begin position="6"/>
        <end position="93"/>
    </location>
</feature>
<feature type="compositionally biased region" description="Acidic residues" evidence="7">
    <location>
        <begin position="224"/>
        <end position="249"/>
    </location>
</feature>
<dbReference type="PANTHER" id="PTHR47861:SF2">
    <property type="entry name" value="LONG-TYPE PEPTIDYL-PROLYL CIS-TRANS ISOMERASE"/>
    <property type="match status" value="1"/>
</dbReference>